<dbReference type="Proteomes" id="UP000228613">
    <property type="component" value="Unassembled WGS sequence"/>
</dbReference>
<organism evidence="3 4">
    <name type="scientific">Candidatus Nomurabacteria bacterium CG10_big_fil_rev_8_21_14_0_10_03_31_7</name>
    <dbReference type="NCBI Taxonomy" id="1974730"/>
    <lineage>
        <taxon>Bacteria</taxon>
        <taxon>Candidatus Nomuraibacteriota</taxon>
    </lineage>
</organism>
<keyword evidence="1" id="KW-0472">Membrane</keyword>
<proteinExistence type="predicted"/>
<comment type="caution">
    <text evidence="3">The sequence shown here is derived from an EMBL/GenBank/DDBJ whole genome shotgun (WGS) entry which is preliminary data.</text>
</comment>
<evidence type="ECO:0000259" key="2">
    <source>
        <dbReference type="Pfam" id="PF01182"/>
    </source>
</evidence>
<feature type="domain" description="Glucosamine/galactosamine-6-phosphate isomerase" evidence="2">
    <location>
        <begin position="11"/>
        <end position="207"/>
    </location>
</feature>
<feature type="transmembrane region" description="Helical" evidence="1">
    <location>
        <begin position="32"/>
        <end position="52"/>
    </location>
</feature>
<dbReference type="GO" id="GO:0005975">
    <property type="term" value="P:carbohydrate metabolic process"/>
    <property type="evidence" value="ECO:0007669"/>
    <property type="project" value="InterPro"/>
</dbReference>
<dbReference type="SUPFAM" id="SSF100950">
    <property type="entry name" value="NagB/RpiA/CoA transferase-like"/>
    <property type="match status" value="1"/>
</dbReference>
<dbReference type="AlphaFoldDB" id="A0A2J0JHB5"/>
<keyword evidence="1" id="KW-0812">Transmembrane</keyword>
<protein>
    <recommendedName>
        <fullName evidence="2">Glucosamine/galactosamine-6-phosphate isomerase domain-containing protein</fullName>
    </recommendedName>
</protein>
<evidence type="ECO:0000313" key="4">
    <source>
        <dbReference type="Proteomes" id="UP000228613"/>
    </source>
</evidence>
<name>A0A2J0JHB5_9BACT</name>
<dbReference type="Gene3D" id="3.40.50.1360">
    <property type="match status" value="1"/>
</dbReference>
<keyword evidence="1" id="KW-1133">Transmembrane helix</keyword>
<dbReference type="InterPro" id="IPR006148">
    <property type="entry name" value="Glc/Gal-6P_isomerase"/>
</dbReference>
<gene>
    <name evidence="3" type="ORF">COU48_02685</name>
</gene>
<dbReference type="InterPro" id="IPR037171">
    <property type="entry name" value="NagB/RpiA_transferase-like"/>
</dbReference>
<sequence length="220" mass="24406">MNIALKNTKDIKEVSDFIASSILKQLDLDKKVLFFIAGGSSVSVAVAVANNLKKDLLSNLVVVLTDERYGEVSHKDSNFFQLIEKGFDIPQAKIIPVLNNDDKIITVEKFSKILGQELKKSDYKIALFGIGADGHVAGILPYSGAVYSEDLVYGYDTPTFSRITITPKVIKDLDEAIVWAQGENKWEALENLEKDIDINLAPAQILKKVPLLTIFTDYKN</sequence>
<dbReference type="Pfam" id="PF01182">
    <property type="entry name" value="Glucosamine_iso"/>
    <property type="match status" value="1"/>
</dbReference>
<dbReference type="EMBL" id="PFCP01000064">
    <property type="protein sequence ID" value="PIR68677.1"/>
    <property type="molecule type" value="Genomic_DNA"/>
</dbReference>
<evidence type="ECO:0000313" key="3">
    <source>
        <dbReference type="EMBL" id="PIR68677.1"/>
    </source>
</evidence>
<reference evidence="4" key="1">
    <citation type="submission" date="2017-09" db="EMBL/GenBank/DDBJ databases">
        <title>Depth-based differentiation of microbial function through sediment-hosted aquifers and enrichment of novel symbionts in the deep terrestrial subsurface.</title>
        <authorList>
            <person name="Probst A.J."/>
            <person name="Ladd B."/>
            <person name="Jarett J.K."/>
            <person name="Geller-Mcgrath D.E."/>
            <person name="Sieber C.M.K."/>
            <person name="Emerson J.B."/>
            <person name="Anantharaman K."/>
            <person name="Thomas B.C."/>
            <person name="Malmstrom R."/>
            <person name="Stieglmeier M."/>
            <person name="Klingl A."/>
            <person name="Woyke T."/>
            <person name="Ryan C.M."/>
            <person name="Banfield J.F."/>
        </authorList>
    </citation>
    <scope>NUCLEOTIDE SEQUENCE [LARGE SCALE GENOMIC DNA]</scope>
</reference>
<evidence type="ECO:0000256" key="1">
    <source>
        <dbReference type="SAM" id="Phobius"/>
    </source>
</evidence>
<accession>A0A2J0JHB5</accession>